<keyword evidence="1" id="KW-0805">Transcription regulation</keyword>
<keyword evidence="7" id="KW-1185">Reference proteome</keyword>
<dbReference type="GO" id="GO:0000976">
    <property type="term" value="F:transcription cis-regulatory region binding"/>
    <property type="evidence" value="ECO:0007669"/>
    <property type="project" value="TreeGrafter"/>
</dbReference>
<dbReference type="Gene3D" id="1.10.357.10">
    <property type="entry name" value="Tetracycline Repressor, domain 2"/>
    <property type="match status" value="1"/>
</dbReference>
<dbReference type="AlphaFoldDB" id="A0A4P6K215"/>
<evidence type="ECO:0000256" key="1">
    <source>
        <dbReference type="ARBA" id="ARBA00023015"/>
    </source>
</evidence>
<evidence type="ECO:0000313" key="6">
    <source>
        <dbReference type="EMBL" id="QBD81740.1"/>
    </source>
</evidence>
<dbReference type="GO" id="GO:0003700">
    <property type="term" value="F:DNA-binding transcription factor activity"/>
    <property type="evidence" value="ECO:0007669"/>
    <property type="project" value="TreeGrafter"/>
</dbReference>
<feature type="DNA-binding region" description="H-T-H motif" evidence="4">
    <location>
        <begin position="52"/>
        <end position="71"/>
    </location>
</feature>
<dbReference type="InterPro" id="IPR009057">
    <property type="entry name" value="Homeodomain-like_sf"/>
</dbReference>
<dbReference type="Pfam" id="PF00440">
    <property type="entry name" value="TetR_N"/>
    <property type="match status" value="1"/>
</dbReference>
<dbReference type="PANTHER" id="PTHR30055">
    <property type="entry name" value="HTH-TYPE TRANSCRIPTIONAL REGULATOR RUTR"/>
    <property type="match status" value="1"/>
</dbReference>
<dbReference type="InterPro" id="IPR036271">
    <property type="entry name" value="Tet_transcr_reg_TetR-rel_C_sf"/>
</dbReference>
<evidence type="ECO:0000256" key="4">
    <source>
        <dbReference type="PROSITE-ProRule" id="PRU00335"/>
    </source>
</evidence>
<sequence>MASRNQKSQQPVEPIWLRLARPRQKRQSSLSHEQIIRAALELADTEGTRALSMRRLATKLGAGTMSLYWYISSKEDLLDLLMDAAFGELELPERPSDDWRAGISIFALQTRAVMLRHPWLASLLGTRPGLGPHWLKRFEFFLAAMDNHDLTMTEIARIFSLVDGYVIGFVMRELEENETIRLTGVTREEWRATINPYIQQLITSGNHPYLARYLLESEESPIEENFTFGLDRLLDGIAAYIAEYHP</sequence>
<keyword evidence="3" id="KW-0804">Transcription</keyword>
<organism evidence="6 7">
    <name type="scientific">Ktedonosporobacter rubrisoli</name>
    <dbReference type="NCBI Taxonomy" id="2509675"/>
    <lineage>
        <taxon>Bacteria</taxon>
        <taxon>Bacillati</taxon>
        <taxon>Chloroflexota</taxon>
        <taxon>Ktedonobacteria</taxon>
        <taxon>Ktedonobacterales</taxon>
        <taxon>Ktedonosporobacteraceae</taxon>
        <taxon>Ktedonosporobacter</taxon>
    </lineage>
</organism>
<dbReference type="Pfam" id="PF02909">
    <property type="entry name" value="TetR_C_1"/>
    <property type="match status" value="1"/>
</dbReference>
<evidence type="ECO:0000256" key="3">
    <source>
        <dbReference type="ARBA" id="ARBA00023163"/>
    </source>
</evidence>
<dbReference type="PROSITE" id="PS50977">
    <property type="entry name" value="HTH_TETR_2"/>
    <property type="match status" value="1"/>
</dbReference>
<dbReference type="InterPro" id="IPR004111">
    <property type="entry name" value="Repressor_TetR_C"/>
</dbReference>
<evidence type="ECO:0000259" key="5">
    <source>
        <dbReference type="PROSITE" id="PS50977"/>
    </source>
</evidence>
<dbReference type="GO" id="GO:0045892">
    <property type="term" value="P:negative regulation of DNA-templated transcription"/>
    <property type="evidence" value="ECO:0007669"/>
    <property type="project" value="InterPro"/>
</dbReference>
<dbReference type="InterPro" id="IPR050109">
    <property type="entry name" value="HTH-type_TetR-like_transc_reg"/>
</dbReference>
<dbReference type="SUPFAM" id="SSF46689">
    <property type="entry name" value="Homeodomain-like"/>
    <property type="match status" value="1"/>
</dbReference>
<dbReference type="OrthoDB" id="2570341at2"/>
<evidence type="ECO:0000313" key="7">
    <source>
        <dbReference type="Proteomes" id="UP000290365"/>
    </source>
</evidence>
<dbReference type="KEGG" id="kbs:EPA93_39525"/>
<dbReference type="InterPro" id="IPR001647">
    <property type="entry name" value="HTH_TetR"/>
</dbReference>
<feature type="domain" description="HTH tetR-type" evidence="5">
    <location>
        <begin position="29"/>
        <end position="89"/>
    </location>
</feature>
<dbReference type="RefSeq" id="WP_129892801.1">
    <property type="nucleotide sequence ID" value="NZ_CP035758.1"/>
</dbReference>
<dbReference type="Proteomes" id="UP000290365">
    <property type="component" value="Chromosome"/>
</dbReference>
<gene>
    <name evidence="6" type="ORF">EPA93_39525</name>
</gene>
<reference evidence="6 7" key="1">
    <citation type="submission" date="2019-01" db="EMBL/GenBank/DDBJ databases">
        <title>Ktedonosporobacter rubrisoli SCAWS-G2.</title>
        <authorList>
            <person name="Huang Y."/>
            <person name="Yan B."/>
        </authorList>
    </citation>
    <scope>NUCLEOTIDE SEQUENCE [LARGE SCALE GENOMIC DNA]</scope>
    <source>
        <strain evidence="6 7">SCAWS-G2</strain>
    </source>
</reference>
<dbReference type="PANTHER" id="PTHR30055:SF151">
    <property type="entry name" value="TRANSCRIPTIONAL REGULATORY PROTEIN"/>
    <property type="match status" value="1"/>
</dbReference>
<name>A0A4P6K215_KTERU</name>
<evidence type="ECO:0000256" key="2">
    <source>
        <dbReference type="ARBA" id="ARBA00023125"/>
    </source>
</evidence>
<dbReference type="Gene3D" id="1.10.10.60">
    <property type="entry name" value="Homeodomain-like"/>
    <property type="match status" value="1"/>
</dbReference>
<proteinExistence type="predicted"/>
<keyword evidence="2 4" id="KW-0238">DNA-binding</keyword>
<protein>
    <submittedName>
        <fullName evidence="6">TetR/AcrR family transcriptional regulator</fullName>
    </submittedName>
</protein>
<dbReference type="PRINTS" id="PR00455">
    <property type="entry name" value="HTHTETR"/>
</dbReference>
<dbReference type="SUPFAM" id="SSF48498">
    <property type="entry name" value="Tetracyclin repressor-like, C-terminal domain"/>
    <property type="match status" value="1"/>
</dbReference>
<dbReference type="EMBL" id="CP035758">
    <property type="protein sequence ID" value="QBD81740.1"/>
    <property type="molecule type" value="Genomic_DNA"/>
</dbReference>
<accession>A0A4P6K215</accession>